<protein>
    <submittedName>
        <fullName evidence="1">Uncharacterized protein</fullName>
    </submittedName>
</protein>
<dbReference type="Proteomes" id="UP000182761">
    <property type="component" value="Unassembled WGS sequence"/>
</dbReference>
<sequence length="53" mass="6065">MKKLVFITFILGSIVSYSQIKERDPNLIGSWQGSEMNNKFSLEGNESIQILFI</sequence>
<accession>A0A0X3AQI5</accession>
<evidence type="ECO:0000313" key="2">
    <source>
        <dbReference type="Proteomes" id="UP000182761"/>
    </source>
</evidence>
<dbReference type="OrthoDB" id="1261513at2"/>
<evidence type="ECO:0000313" key="1">
    <source>
        <dbReference type="EMBL" id="CVK16315.1"/>
    </source>
</evidence>
<proteinExistence type="predicted"/>
<dbReference type="STRING" id="1586267.GCA_001418685_01165"/>
<dbReference type="RefSeq" id="WP_156332317.1">
    <property type="nucleotide sequence ID" value="NZ_FCOR01000006.1"/>
</dbReference>
<name>A0A0X3AQI5_9FLAO</name>
<reference evidence="1 2" key="1">
    <citation type="submission" date="2016-01" db="EMBL/GenBank/DDBJ databases">
        <authorList>
            <person name="McClelland M."/>
            <person name="Jain A."/>
            <person name="Saraogi P."/>
            <person name="Mendelson R."/>
            <person name="Westerman R."/>
            <person name="SanMiguel P."/>
            <person name="Csonka L."/>
        </authorList>
    </citation>
    <scope>NUCLEOTIDE SEQUENCE [LARGE SCALE GENOMIC DNA]</scope>
    <source>
        <strain evidence="1 2">R-53146</strain>
    </source>
</reference>
<dbReference type="EMBL" id="FCOR01000006">
    <property type="protein sequence ID" value="CVK16315.1"/>
    <property type="molecule type" value="Genomic_DNA"/>
</dbReference>
<keyword evidence="2" id="KW-1185">Reference proteome</keyword>
<organism evidence="1 2">
    <name type="scientific">Apibacter mensalis</name>
    <dbReference type="NCBI Taxonomy" id="1586267"/>
    <lineage>
        <taxon>Bacteria</taxon>
        <taxon>Pseudomonadati</taxon>
        <taxon>Bacteroidota</taxon>
        <taxon>Flavobacteriia</taxon>
        <taxon>Flavobacteriales</taxon>
        <taxon>Weeksellaceae</taxon>
        <taxon>Apibacter</taxon>
    </lineage>
</organism>
<dbReference type="AlphaFoldDB" id="A0A0X3AQI5"/>
<gene>
    <name evidence="1" type="ORF">Ga0061079_10680</name>
</gene>